<dbReference type="EMBL" id="CP015217">
    <property type="protein sequence ID" value="AOP34077.1"/>
    <property type="molecule type" value="Genomic_DNA"/>
</dbReference>
<dbReference type="AlphaFoldDB" id="A0A1D7UWW6"/>
<accession>A0A1D7UWW6</accession>
<reference evidence="1 2" key="1">
    <citation type="submission" date="2016-04" db="EMBL/GenBank/DDBJ databases">
        <title>Complete genome seqeunce of Leptospira alstonii serovar Room22.</title>
        <authorList>
            <person name="Nally J.E."/>
            <person name="Bayles D.O."/>
            <person name="Hurley D."/>
            <person name="Fanning S."/>
            <person name="McMahon B.J."/>
            <person name="Arent Z."/>
        </authorList>
    </citation>
    <scope>NUCLEOTIDE SEQUENCE [LARGE SCALE GENOMIC DNA]</scope>
    <source>
        <strain evidence="1 2">GWTS #1</strain>
    </source>
</reference>
<keyword evidence="2" id="KW-1185">Reference proteome</keyword>
<dbReference type="KEGG" id="laj:A0128_09610"/>
<protein>
    <submittedName>
        <fullName evidence="1">Uncharacterized protein</fullName>
    </submittedName>
</protein>
<organism evidence="1 2">
    <name type="scientific">Leptospira tipperaryensis</name>
    <dbReference type="NCBI Taxonomy" id="2564040"/>
    <lineage>
        <taxon>Bacteria</taxon>
        <taxon>Pseudomonadati</taxon>
        <taxon>Spirochaetota</taxon>
        <taxon>Spirochaetia</taxon>
        <taxon>Leptospirales</taxon>
        <taxon>Leptospiraceae</taxon>
        <taxon>Leptospira</taxon>
    </lineage>
</organism>
<gene>
    <name evidence="1" type="ORF">A0128_09610</name>
</gene>
<evidence type="ECO:0000313" key="2">
    <source>
        <dbReference type="Proteomes" id="UP000094197"/>
    </source>
</evidence>
<evidence type="ECO:0000313" key="1">
    <source>
        <dbReference type="EMBL" id="AOP34077.1"/>
    </source>
</evidence>
<proteinExistence type="predicted"/>
<dbReference type="Proteomes" id="UP000094197">
    <property type="component" value="Chromosome 1"/>
</dbReference>
<sequence>MPANSSEKLFSKKAENFVPKSEFVGTPPFLLIDGSISRKAKESKLKDFVGDSTKSFSGFEIGSEFFFEKLEKEGKNLAFS</sequence>
<name>A0A1D7UWW6_9LEPT</name>